<dbReference type="AlphaFoldDB" id="A0A8J5ST05"/>
<evidence type="ECO:0000256" key="1">
    <source>
        <dbReference type="ARBA" id="ARBA00022679"/>
    </source>
</evidence>
<evidence type="ECO:0000256" key="2">
    <source>
        <dbReference type="RuleBase" id="RU361155"/>
    </source>
</evidence>
<dbReference type="OrthoDB" id="588844at2759"/>
<keyword evidence="5" id="KW-1185">Reference proteome</keyword>
<feature type="domain" description="Sulfotransferase" evidence="3">
    <location>
        <begin position="149"/>
        <end position="408"/>
    </location>
</feature>
<gene>
    <name evidence="4" type="ORF">GUJ93_ZPchr0007g3896</name>
</gene>
<evidence type="ECO:0000313" key="4">
    <source>
        <dbReference type="EMBL" id="KAG8079790.1"/>
    </source>
</evidence>
<comment type="caution">
    <text evidence="4">The sequence shown here is derived from an EMBL/GenBank/DDBJ whole genome shotgun (WGS) entry which is preliminary data.</text>
</comment>
<reference evidence="4" key="1">
    <citation type="journal article" date="2021" name="bioRxiv">
        <title>Whole Genome Assembly and Annotation of Northern Wild Rice, Zizania palustris L., Supports a Whole Genome Duplication in the Zizania Genus.</title>
        <authorList>
            <person name="Haas M."/>
            <person name="Kono T."/>
            <person name="Macchietto M."/>
            <person name="Millas R."/>
            <person name="McGilp L."/>
            <person name="Shao M."/>
            <person name="Duquette J."/>
            <person name="Hirsch C.N."/>
            <person name="Kimball J."/>
        </authorList>
    </citation>
    <scope>NUCLEOTIDE SEQUENCE</scope>
    <source>
        <tissue evidence="4">Fresh leaf tissue</tissue>
    </source>
</reference>
<dbReference type="GO" id="GO:0008146">
    <property type="term" value="F:sulfotransferase activity"/>
    <property type="evidence" value="ECO:0007669"/>
    <property type="project" value="InterPro"/>
</dbReference>
<dbReference type="Pfam" id="PF00685">
    <property type="entry name" value="Sulfotransfer_1"/>
    <property type="match status" value="1"/>
</dbReference>
<dbReference type="EC" id="2.8.2.-" evidence="2"/>
<name>A0A8J5ST05_ZIZPA</name>
<accession>A0A8J5ST05</accession>
<dbReference type="Proteomes" id="UP000729402">
    <property type="component" value="Unassembled WGS sequence"/>
</dbReference>
<evidence type="ECO:0000313" key="5">
    <source>
        <dbReference type="Proteomes" id="UP000729402"/>
    </source>
</evidence>
<dbReference type="PANTHER" id="PTHR11783">
    <property type="entry name" value="SULFOTRANSFERASE SULT"/>
    <property type="match status" value="1"/>
</dbReference>
<proteinExistence type="inferred from homology"/>
<organism evidence="4 5">
    <name type="scientific">Zizania palustris</name>
    <name type="common">Northern wild rice</name>
    <dbReference type="NCBI Taxonomy" id="103762"/>
    <lineage>
        <taxon>Eukaryota</taxon>
        <taxon>Viridiplantae</taxon>
        <taxon>Streptophyta</taxon>
        <taxon>Embryophyta</taxon>
        <taxon>Tracheophyta</taxon>
        <taxon>Spermatophyta</taxon>
        <taxon>Magnoliopsida</taxon>
        <taxon>Liliopsida</taxon>
        <taxon>Poales</taxon>
        <taxon>Poaceae</taxon>
        <taxon>BOP clade</taxon>
        <taxon>Oryzoideae</taxon>
        <taxon>Oryzeae</taxon>
        <taxon>Zizaniinae</taxon>
        <taxon>Zizania</taxon>
    </lineage>
</organism>
<reference evidence="4" key="2">
    <citation type="submission" date="2021-02" db="EMBL/GenBank/DDBJ databases">
        <authorList>
            <person name="Kimball J.A."/>
            <person name="Haas M.W."/>
            <person name="Macchietto M."/>
            <person name="Kono T."/>
            <person name="Duquette J."/>
            <person name="Shao M."/>
        </authorList>
    </citation>
    <scope>NUCLEOTIDE SEQUENCE</scope>
    <source>
        <tissue evidence="4">Fresh leaf tissue</tissue>
    </source>
</reference>
<keyword evidence="1 2" id="KW-0808">Transferase</keyword>
<evidence type="ECO:0000259" key="3">
    <source>
        <dbReference type="Pfam" id="PF00685"/>
    </source>
</evidence>
<protein>
    <recommendedName>
        <fullName evidence="2">Sulfotransferase</fullName>
        <ecNumber evidence="2">2.8.2.-</ecNumber>
    </recommendedName>
</protein>
<sequence length="411" mass="46176">MREVPARPGRRGGAAGCREGWLIALQPFFAGETPTASEQRLRDAPFGSPERITWLVWLTSQADPRSCVLARELSSMAATGPVPFEDAVDDDGTVLTARDPKEEFGDLIAALPRKEKFILIGRRLYKGFWLPEPYALGILAFQRRFTPRPDDVVLTSYPKCGTTWLKTLVFAAMARDAYPPAAADHPLRRLNPHACIPFMEDIFTKRQEAKLDGLPSPRLVHTHTPYALLPETVTTGDGCKVVYICRDPKDMVVSMYHYLRRLQPDLSLAGTFHSVLDGTVLYGPMWDHVLGYWHASIARPDRVLFLKYEDLLRNTGEHVRKLAEFMGRPFSGAEEAAGTVESVVELCSFDKMKNLDVNKTGTIERKYHSIAHDAFFRKGVTGDWVNHMSPEMASRLDEIFRDKLRGTGLTA</sequence>
<dbReference type="EMBL" id="JAAALK010000282">
    <property type="protein sequence ID" value="KAG8079790.1"/>
    <property type="molecule type" value="Genomic_DNA"/>
</dbReference>
<comment type="similarity">
    <text evidence="2">Belongs to the sulfotransferase 1 family.</text>
</comment>
<dbReference type="InterPro" id="IPR000863">
    <property type="entry name" value="Sulfotransferase_dom"/>
</dbReference>